<evidence type="ECO:0000313" key="2">
    <source>
        <dbReference type="EMBL" id="KKN41740.1"/>
    </source>
</evidence>
<dbReference type="AlphaFoldDB" id="A0A0F9QCJ9"/>
<dbReference type="InterPro" id="IPR029057">
    <property type="entry name" value="PRTase-like"/>
</dbReference>
<name>A0A0F9QCJ9_9ZZZZ</name>
<reference evidence="2" key="1">
    <citation type="journal article" date="2015" name="Nature">
        <title>Complex archaea that bridge the gap between prokaryotes and eukaryotes.</title>
        <authorList>
            <person name="Spang A."/>
            <person name="Saw J.H."/>
            <person name="Jorgensen S.L."/>
            <person name="Zaremba-Niedzwiedzka K."/>
            <person name="Martijn J."/>
            <person name="Lind A.E."/>
            <person name="van Eijk R."/>
            <person name="Schleper C."/>
            <person name="Guy L."/>
            <person name="Ettema T.J."/>
        </authorList>
    </citation>
    <scope>NUCLEOTIDE SEQUENCE</scope>
</reference>
<dbReference type="PANTHER" id="PTHR47505:SF1">
    <property type="entry name" value="DNA UTILIZATION PROTEIN YHGH"/>
    <property type="match status" value="1"/>
</dbReference>
<dbReference type="Gene3D" id="3.40.50.2020">
    <property type="match status" value="1"/>
</dbReference>
<comment type="caution">
    <text evidence="2">The sequence shown here is derived from an EMBL/GenBank/DDBJ whole genome shotgun (WGS) entry which is preliminary data.</text>
</comment>
<dbReference type="SUPFAM" id="SSF53271">
    <property type="entry name" value="PRTase-like"/>
    <property type="match status" value="1"/>
</dbReference>
<dbReference type="InterPro" id="IPR051910">
    <property type="entry name" value="ComF/GntX_DNA_util-trans"/>
</dbReference>
<comment type="similarity">
    <text evidence="1">Belongs to the ComF/GntX family.</text>
</comment>
<accession>A0A0F9QCJ9</accession>
<dbReference type="EMBL" id="LAZR01001628">
    <property type="protein sequence ID" value="KKN41740.1"/>
    <property type="molecule type" value="Genomic_DNA"/>
</dbReference>
<organism evidence="2">
    <name type="scientific">marine sediment metagenome</name>
    <dbReference type="NCBI Taxonomy" id="412755"/>
    <lineage>
        <taxon>unclassified sequences</taxon>
        <taxon>metagenomes</taxon>
        <taxon>ecological metagenomes</taxon>
    </lineage>
</organism>
<gene>
    <name evidence="2" type="ORF">LCGC14_0720290</name>
</gene>
<dbReference type="InterPro" id="IPR000836">
    <property type="entry name" value="PRTase_dom"/>
</dbReference>
<dbReference type="CDD" id="cd06223">
    <property type="entry name" value="PRTases_typeI"/>
    <property type="match status" value="1"/>
</dbReference>
<proteinExistence type="inferred from homology"/>
<sequence length="361" mass="42655">MQRNDKIFLDKKIPIRSIQKPFCKKCMDSINQGEDKCYNCKHPPPIVEDWYFNKVLCLGIYHSYGNDDDFSNKVPINIISNLIYLLKFKKTKNFKNYAGKLLADGLFQLITKNLEIFKNTKYITASPNFNKFMKINCEYIIIPLLKKMNKNGFDVENALNNTERLREVGENKKKLLAQRFNDIYGVHNIVGKDFAGKEVLIIDDVYTSGSTVWDLARALKERNAGKINVLVVGRAIRYNSWKVPQNFDFDELILYFSYLDIDRVPRIIDDVKVTQLEVLEDRIIASFQGSEGDYRLLIDYKNKIIKHNCRNFIHNRMRIKKFCKHLTKVFIDLRDQNTRFYVKNLLNSIYLCLDRWEFKEF</sequence>
<dbReference type="PANTHER" id="PTHR47505">
    <property type="entry name" value="DNA UTILIZATION PROTEIN YHGH"/>
    <property type="match status" value="1"/>
</dbReference>
<evidence type="ECO:0000256" key="1">
    <source>
        <dbReference type="ARBA" id="ARBA00008007"/>
    </source>
</evidence>
<protein>
    <submittedName>
        <fullName evidence="2">Uncharacterized protein</fullName>
    </submittedName>
</protein>